<comment type="caution">
    <text evidence="1">The sequence shown here is derived from an EMBL/GenBank/DDBJ whole genome shotgun (WGS) entry which is preliminary data.</text>
</comment>
<dbReference type="EMBL" id="NGAF01000003">
    <property type="protein sequence ID" value="OXR45640.1"/>
    <property type="molecule type" value="Genomic_DNA"/>
</dbReference>
<dbReference type="SUPFAM" id="SSF54427">
    <property type="entry name" value="NTF2-like"/>
    <property type="match status" value="1"/>
</dbReference>
<dbReference type="Gene3D" id="3.10.450.50">
    <property type="match status" value="1"/>
</dbReference>
<proteinExistence type="predicted"/>
<name>A0A231H9X4_9NOCA</name>
<gene>
    <name evidence="1" type="ORF">B7C42_01932</name>
</gene>
<organism evidence="1 2">
    <name type="scientific">Nocardia cerradoensis</name>
    <dbReference type="NCBI Taxonomy" id="85688"/>
    <lineage>
        <taxon>Bacteria</taxon>
        <taxon>Bacillati</taxon>
        <taxon>Actinomycetota</taxon>
        <taxon>Actinomycetes</taxon>
        <taxon>Mycobacteriales</taxon>
        <taxon>Nocardiaceae</taxon>
        <taxon>Nocardia</taxon>
    </lineage>
</organism>
<protein>
    <recommendedName>
        <fullName evidence="3">SnoaL-like domain-containing protein</fullName>
    </recommendedName>
</protein>
<accession>A0A231H9X4</accession>
<reference evidence="1 2" key="1">
    <citation type="submission" date="2017-07" db="EMBL/GenBank/DDBJ databases">
        <title>First draft Genome Sequence of Nocardia cerradoensis isolated from human infection.</title>
        <authorList>
            <person name="Carrasco G."/>
        </authorList>
    </citation>
    <scope>NUCLEOTIDE SEQUENCE [LARGE SCALE GENOMIC DNA]</scope>
    <source>
        <strain evidence="1 2">CNM20130759</strain>
    </source>
</reference>
<sequence length="127" mass="14123">MIESLILRVWRSKDSTPLPALLAEEATFSSPVADYHGRARAAHLLATIATVLDSVHQTRQWTDGQQRIFAFTARFAGQELEGVLREELSETGSLTHVTLFLRPYRVLRAAIAEMARRLEASPPPQAA</sequence>
<evidence type="ECO:0000313" key="2">
    <source>
        <dbReference type="Proteomes" id="UP000215506"/>
    </source>
</evidence>
<dbReference type="InterPro" id="IPR032710">
    <property type="entry name" value="NTF2-like_dom_sf"/>
</dbReference>
<dbReference type="RefSeq" id="WP_143859943.1">
    <property type="nucleotide sequence ID" value="NZ_JAAXOR010000001.1"/>
</dbReference>
<evidence type="ECO:0008006" key="3">
    <source>
        <dbReference type="Google" id="ProtNLM"/>
    </source>
</evidence>
<dbReference type="Proteomes" id="UP000215506">
    <property type="component" value="Unassembled WGS sequence"/>
</dbReference>
<dbReference type="AlphaFoldDB" id="A0A231H9X4"/>
<keyword evidence="2" id="KW-1185">Reference proteome</keyword>
<evidence type="ECO:0000313" key="1">
    <source>
        <dbReference type="EMBL" id="OXR45640.1"/>
    </source>
</evidence>